<evidence type="ECO:0008006" key="3">
    <source>
        <dbReference type="Google" id="ProtNLM"/>
    </source>
</evidence>
<comment type="caution">
    <text evidence="1">The sequence shown here is derived from an EMBL/GenBank/DDBJ whole genome shotgun (WGS) entry which is preliminary data.</text>
</comment>
<dbReference type="RefSeq" id="WP_184220331.1">
    <property type="nucleotide sequence ID" value="NZ_JACIIU010000002.1"/>
</dbReference>
<evidence type="ECO:0000313" key="1">
    <source>
        <dbReference type="EMBL" id="MBB6260288.1"/>
    </source>
</evidence>
<proteinExistence type="predicted"/>
<reference evidence="1 2" key="1">
    <citation type="submission" date="2020-08" db="EMBL/GenBank/DDBJ databases">
        <title>Genomic Encyclopedia of Type Strains, Phase IV (KMG-IV): sequencing the most valuable type-strain genomes for metagenomic binning, comparative biology and taxonomic classification.</title>
        <authorList>
            <person name="Goeker M."/>
        </authorList>
    </citation>
    <scope>NUCLEOTIDE SEQUENCE [LARGE SCALE GENOMIC DNA]</scope>
    <source>
        <strain evidence="1 2">DSM 22336</strain>
    </source>
</reference>
<dbReference type="SUPFAM" id="SSF81901">
    <property type="entry name" value="HCP-like"/>
    <property type="match status" value="1"/>
</dbReference>
<dbReference type="AlphaFoldDB" id="A0A841M2A8"/>
<keyword evidence="2" id="KW-1185">Reference proteome</keyword>
<dbReference type="Proteomes" id="UP000555393">
    <property type="component" value="Unassembled WGS sequence"/>
</dbReference>
<organism evidence="1 2">
    <name type="scientific">Paenochrobactrum gallinarii</name>
    <dbReference type="NCBI Taxonomy" id="643673"/>
    <lineage>
        <taxon>Bacteria</taxon>
        <taxon>Pseudomonadati</taxon>
        <taxon>Pseudomonadota</taxon>
        <taxon>Alphaproteobacteria</taxon>
        <taxon>Hyphomicrobiales</taxon>
        <taxon>Brucellaceae</taxon>
        <taxon>Paenochrobactrum</taxon>
    </lineage>
</organism>
<dbReference type="Gene3D" id="1.25.40.10">
    <property type="entry name" value="Tetratricopeptide repeat domain"/>
    <property type="match status" value="1"/>
</dbReference>
<evidence type="ECO:0000313" key="2">
    <source>
        <dbReference type="Proteomes" id="UP000555393"/>
    </source>
</evidence>
<dbReference type="InterPro" id="IPR011990">
    <property type="entry name" value="TPR-like_helical_dom_sf"/>
</dbReference>
<gene>
    <name evidence="1" type="ORF">FHS77_000812</name>
</gene>
<dbReference type="EMBL" id="JACIIU010000002">
    <property type="protein sequence ID" value="MBB6260288.1"/>
    <property type="molecule type" value="Genomic_DNA"/>
</dbReference>
<accession>A0A841M2A8</accession>
<sequence length="85" mass="9656">MAQFEKSAEEDDIVTEEQILFEMGVMYATGRDCDINVIEAHKWLNIAAIRGHKQAADMRTQLAGTMSKAELATALREARKWMTMH</sequence>
<protein>
    <recommendedName>
        <fullName evidence="3">Sel1 repeat family protein</fullName>
    </recommendedName>
</protein>
<name>A0A841M2A8_9HYPH</name>